<keyword evidence="2" id="KW-0472">Membrane</keyword>
<proteinExistence type="predicted"/>
<dbReference type="Proteomes" id="UP000027073">
    <property type="component" value="Unassembled WGS sequence"/>
</dbReference>
<evidence type="ECO:0000313" key="3">
    <source>
        <dbReference type="EMBL" id="KDQ25760.1"/>
    </source>
</evidence>
<evidence type="ECO:0000256" key="2">
    <source>
        <dbReference type="SAM" id="Phobius"/>
    </source>
</evidence>
<sequence length="483" mass="53436">MPSFRVPSFIRPQHSFNRLRSFHLAPSSNTPIEQQLAEALPPSHFTKQYGEPDQRLQKSTRPTIAKPLIPRGGVISLSTKTYMWLAIILSLLFIAALSCSFAGAGPEDDALKLILNDVLTTSGPGIVLTGENVDVDVDEPSVTIRWAILACGDDYTLPESVGLHGSSCGLPAMPLDIYVDSDSEPTARYDPSQIPYNRDSGSRRSIQNLVQFDSDHVLNVEQARLYPFDTYFLSSTLRIVSPTNQTLPIRRLATIDETSSFLVKTVDIESYSNAANNTESPSRDIDMFITRPGNARAFTLLLFGVSWILTHVTICHVIIARMLRDVKPLLKHLISTGAILVALPQIRNSMPDAPGLDGVLIDCIGFFPQMVITSISVIFLLIILAAREYDIIGRGRSSSRSSGSHSLAMSSRPRPPPVPSQNATSKEISQYDLHRMIKHLKGQYVFPPVQPGSPHRLDTSRDLQHRRSKTLSKIMEAGELHRH</sequence>
<feature type="region of interest" description="Disordered" evidence="1">
    <location>
        <begin position="395"/>
        <end position="425"/>
    </location>
</feature>
<name>A0A067NFK9_PLEO1</name>
<feature type="transmembrane region" description="Helical" evidence="2">
    <location>
        <begin position="81"/>
        <end position="104"/>
    </location>
</feature>
<organism evidence="3 4">
    <name type="scientific">Pleurotus ostreatus (strain PC15)</name>
    <name type="common">Oyster mushroom</name>
    <dbReference type="NCBI Taxonomy" id="1137138"/>
    <lineage>
        <taxon>Eukaryota</taxon>
        <taxon>Fungi</taxon>
        <taxon>Dikarya</taxon>
        <taxon>Basidiomycota</taxon>
        <taxon>Agaricomycotina</taxon>
        <taxon>Agaricomycetes</taxon>
        <taxon>Agaricomycetidae</taxon>
        <taxon>Agaricales</taxon>
        <taxon>Pleurotineae</taxon>
        <taxon>Pleurotaceae</taxon>
        <taxon>Pleurotus</taxon>
    </lineage>
</organism>
<dbReference type="EMBL" id="KL198010">
    <property type="protein sequence ID" value="KDQ25760.1"/>
    <property type="molecule type" value="Genomic_DNA"/>
</dbReference>
<dbReference type="Pfam" id="PF14494">
    <property type="entry name" value="DUF4436"/>
    <property type="match status" value="1"/>
</dbReference>
<evidence type="ECO:0000313" key="4">
    <source>
        <dbReference type="Proteomes" id="UP000027073"/>
    </source>
</evidence>
<feature type="compositionally biased region" description="Low complexity" evidence="1">
    <location>
        <begin position="395"/>
        <end position="412"/>
    </location>
</feature>
<dbReference type="InParanoid" id="A0A067NFK9"/>
<dbReference type="HOGENOM" id="CLU_042081_0_0_1"/>
<keyword evidence="2" id="KW-0812">Transmembrane</keyword>
<feature type="transmembrane region" description="Helical" evidence="2">
    <location>
        <begin position="366"/>
        <end position="386"/>
    </location>
</feature>
<reference evidence="4" key="1">
    <citation type="journal article" date="2014" name="Proc. Natl. Acad. Sci. U.S.A.">
        <title>Extensive sampling of basidiomycete genomes demonstrates inadequacy of the white-rot/brown-rot paradigm for wood decay fungi.</title>
        <authorList>
            <person name="Riley R."/>
            <person name="Salamov A.A."/>
            <person name="Brown D.W."/>
            <person name="Nagy L.G."/>
            <person name="Floudas D."/>
            <person name="Held B.W."/>
            <person name="Levasseur A."/>
            <person name="Lombard V."/>
            <person name="Morin E."/>
            <person name="Otillar R."/>
            <person name="Lindquist E.A."/>
            <person name="Sun H."/>
            <person name="LaButti K.M."/>
            <person name="Schmutz J."/>
            <person name="Jabbour D."/>
            <person name="Luo H."/>
            <person name="Baker S.E."/>
            <person name="Pisabarro A.G."/>
            <person name="Walton J.D."/>
            <person name="Blanchette R.A."/>
            <person name="Henrissat B."/>
            <person name="Martin F."/>
            <person name="Cullen D."/>
            <person name="Hibbett D.S."/>
            <person name="Grigoriev I.V."/>
        </authorList>
    </citation>
    <scope>NUCLEOTIDE SEQUENCE [LARGE SCALE GENOMIC DNA]</scope>
    <source>
        <strain evidence="4">PC15</strain>
    </source>
</reference>
<evidence type="ECO:0000256" key="1">
    <source>
        <dbReference type="SAM" id="MobiDB-lite"/>
    </source>
</evidence>
<dbReference type="STRING" id="1137138.A0A067NFK9"/>
<dbReference type="VEuPathDB" id="FungiDB:PLEOSDRAFT_160374"/>
<protein>
    <submittedName>
        <fullName evidence="3">Uncharacterized protein</fullName>
    </submittedName>
</protein>
<feature type="transmembrane region" description="Helical" evidence="2">
    <location>
        <begin position="297"/>
        <end position="320"/>
    </location>
</feature>
<dbReference type="AlphaFoldDB" id="A0A067NFK9"/>
<dbReference type="OrthoDB" id="2117972at2759"/>
<accession>A0A067NFK9</accession>
<keyword evidence="2" id="KW-1133">Transmembrane helix</keyword>
<gene>
    <name evidence="3" type="ORF">PLEOSDRAFT_160374</name>
</gene>
<dbReference type="InterPro" id="IPR027948">
    <property type="entry name" value="DUF4436"/>
</dbReference>